<protein>
    <submittedName>
        <fullName evidence="2">Alpha/beta hydrolase</fullName>
    </submittedName>
</protein>
<dbReference type="Pfam" id="PF12697">
    <property type="entry name" value="Abhydrolase_6"/>
    <property type="match status" value="1"/>
</dbReference>
<feature type="domain" description="AB hydrolase-1" evidence="1">
    <location>
        <begin position="5"/>
        <end position="217"/>
    </location>
</feature>
<dbReference type="GO" id="GO:0016787">
    <property type="term" value="F:hydrolase activity"/>
    <property type="evidence" value="ECO:0007669"/>
    <property type="project" value="UniProtKB-KW"/>
</dbReference>
<organism evidence="2 3">
    <name type="scientific">Nesterenkonia salmonea</name>
    <dbReference type="NCBI Taxonomy" id="1804987"/>
    <lineage>
        <taxon>Bacteria</taxon>
        <taxon>Bacillati</taxon>
        <taxon>Actinomycetota</taxon>
        <taxon>Actinomycetes</taxon>
        <taxon>Micrococcales</taxon>
        <taxon>Micrococcaceae</taxon>
        <taxon>Nesterenkonia</taxon>
    </lineage>
</organism>
<dbReference type="InterPro" id="IPR000073">
    <property type="entry name" value="AB_hydrolase_1"/>
</dbReference>
<dbReference type="SUPFAM" id="SSF53474">
    <property type="entry name" value="alpha/beta-Hydrolases"/>
    <property type="match status" value="1"/>
</dbReference>
<accession>A0A5R9BAC3</accession>
<comment type="caution">
    <text evidence="2">The sequence shown here is derived from an EMBL/GenBank/DDBJ whole genome shotgun (WGS) entry which is preliminary data.</text>
</comment>
<reference evidence="2 3" key="1">
    <citation type="submission" date="2019-05" db="EMBL/GenBank/DDBJ databases">
        <title>Nesterenkonia sp. GY074 isolated from the Southern Atlantic Ocean.</title>
        <authorList>
            <person name="Zhang G."/>
        </authorList>
    </citation>
    <scope>NUCLEOTIDE SEQUENCE [LARGE SCALE GENOMIC DNA]</scope>
    <source>
        <strain evidence="2 3">GY074</strain>
    </source>
</reference>
<gene>
    <name evidence="2" type="ORF">FEF26_10955</name>
</gene>
<dbReference type="InterPro" id="IPR029058">
    <property type="entry name" value="AB_hydrolase_fold"/>
</dbReference>
<evidence type="ECO:0000313" key="2">
    <source>
        <dbReference type="EMBL" id="TLP94968.1"/>
    </source>
</evidence>
<dbReference type="AlphaFoldDB" id="A0A5R9BAC3"/>
<dbReference type="Gene3D" id="3.40.50.1820">
    <property type="entry name" value="alpha/beta hydrolase"/>
    <property type="match status" value="1"/>
</dbReference>
<sequence>MAHFIMIPGLWLDASSWRQVTPPLVAAGHSAHSLTLPTGRDTSVQDWVSAVVLAIDSAPEPPVLVGHSAGCGLTYAAADARTDAVRHMVLIGGFPLPDGMPLLDQQFPNSEGFVTLPSFSTFNAEDLSGLDDDALKRFRADAVPVPAEVLVGTLQLSHPERRRIPTTAVCTEYSAADLKSWIEAGFPPTTEFPHLADLSFVDLPTGHWPQFSRPDELGQLLIHIPDRSG</sequence>
<keyword evidence="3" id="KW-1185">Reference proteome</keyword>
<keyword evidence="2" id="KW-0378">Hydrolase</keyword>
<dbReference type="RefSeq" id="WP_138253579.1">
    <property type="nucleotide sequence ID" value="NZ_VAVZ01000030.1"/>
</dbReference>
<evidence type="ECO:0000313" key="3">
    <source>
        <dbReference type="Proteomes" id="UP000310458"/>
    </source>
</evidence>
<dbReference type="Proteomes" id="UP000310458">
    <property type="component" value="Unassembled WGS sequence"/>
</dbReference>
<dbReference type="EMBL" id="VAVZ01000030">
    <property type="protein sequence ID" value="TLP94968.1"/>
    <property type="molecule type" value="Genomic_DNA"/>
</dbReference>
<dbReference type="OrthoDB" id="9773549at2"/>
<evidence type="ECO:0000259" key="1">
    <source>
        <dbReference type="Pfam" id="PF12697"/>
    </source>
</evidence>
<name>A0A5R9BAC3_9MICC</name>
<proteinExistence type="predicted"/>